<name>A0AB34ICU0_PRYPA</name>
<feature type="compositionally biased region" description="Low complexity" evidence="12">
    <location>
        <begin position="11"/>
        <end position="35"/>
    </location>
</feature>
<comment type="similarity">
    <text evidence="3">Belongs to the DRC4 family.</text>
</comment>
<keyword evidence="7 11" id="KW-0175">Coiled coil</keyword>
<dbReference type="GO" id="GO:0031267">
    <property type="term" value="F:small GTPase binding"/>
    <property type="evidence" value="ECO:0007669"/>
    <property type="project" value="InterPro"/>
</dbReference>
<gene>
    <name evidence="14" type="ORF">AB1Y20_016552</name>
</gene>
<comment type="caution">
    <text evidence="14">The sequence shown here is derived from an EMBL/GenBank/DDBJ whole genome shotgun (WGS) entry which is preliminary data.</text>
</comment>
<evidence type="ECO:0000259" key="13">
    <source>
        <dbReference type="Pfam" id="PF13851"/>
    </source>
</evidence>
<evidence type="ECO:0000256" key="4">
    <source>
        <dbReference type="ARBA" id="ARBA00022490"/>
    </source>
</evidence>
<protein>
    <recommendedName>
        <fullName evidence="13">Growth arrest-specific protein 8 domain-containing protein</fullName>
    </recommendedName>
</protein>
<evidence type="ECO:0000256" key="8">
    <source>
        <dbReference type="ARBA" id="ARBA00023069"/>
    </source>
</evidence>
<dbReference type="AlphaFoldDB" id="A0AB34ICU0"/>
<evidence type="ECO:0000256" key="1">
    <source>
        <dbReference type="ARBA" id="ARBA00004230"/>
    </source>
</evidence>
<evidence type="ECO:0000256" key="11">
    <source>
        <dbReference type="SAM" id="Coils"/>
    </source>
</evidence>
<feature type="region of interest" description="Disordered" evidence="12">
    <location>
        <begin position="1"/>
        <end position="137"/>
    </location>
</feature>
<feature type="coiled-coil region" evidence="11">
    <location>
        <begin position="137"/>
        <end position="206"/>
    </location>
</feature>
<dbReference type="PANTHER" id="PTHR31543">
    <property type="entry name" value="DYNEIN REGULATORY COMPLEX SUBUNIT 4"/>
    <property type="match status" value="1"/>
</dbReference>
<keyword evidence="10" id="KW-0966">Cell projection</keyword>
<dbReference type="GO" id="GO:0008017">
    <property type="term" value="F:microtubule binding"/>
    <property type="evidence" value="ECO:0007669"/>
    <property type="project" value="InterPro"/>
</dbReference>
<evidence type="ECO:0000256" key="7">
    <source>
        <dbReference type="ARBA" id="ARBA00023054"/>
    </source>
</evidence>
<evidence type="ECO:0000256" key="6">
    <source>
        <dbReference type="ARBA" id="ARBA00022846"/>
    </source>
</evidence>
<dbReference type="InterPro" id="IPR025593">
    <property type="entry name" value="GAS8_dom"/>
</dbReference>
<evidence type="ECO:0000313" key="15">
    <source>
        <dbReference type="Proteomes" id="UP001515480"/>
    </source>
</evidence>
<comment type="subcellular location">
    <subcellularLocation>
        <location evidence="1">Cell projection</location>
        <location evidence="1">Cilium</location>
        <location evidence="1">Flagellum</location>
    </subcellularLocation>
    <subcellularLocation>
        <location evidence="2">Cytoplasm</location>
        <location evidence="2">Cytoskeleton</location>
    </subcellularLocation>
</comment>
<evidence type="ECO:0000256" key="2">
    <source>
        <dbReference type="ARBA" id="ARBA00004245"/>
    </source>
</evidence>
<dbReference type="Proteomes" id="UP001515480">
    <property type="component" value="Unassembled WGS sequence"/>
</dbReference>
<dbReference type="InterPro" id="IPR039308">
    <property type="entry name" value="GAS8"/>
</dbReference>
<evidence type="ECO:0000256" key="10">
    <source>
        <dbReference type="ARBA" id="ARBA00023273"/>
    </source>
</evidence>
<dbReference type="EMBL" id="JBGBPQ010000031">
    <property type="protein sequence ID" value="KAL1495689.1"/>
    <property type="molecule type" value="Genomic_DNA"/>
</dbReference>
<keyword evidence="5" id="KW-0493">Microtubule</keyword>
<keyword evidence="15" id="KW-1185">Reference proteome</keyword>
<dbReference type="GO" id="GO:0005794">
    <property type="term" value="C:Golgi apparatus"/>
    <property type="evidence" value="ECO:0007669"/>
    <property type="project" value="TreeGrafter"/>
</dbReference>
<sequence>MPLLHASPPRLSSTPLLHASPPLLSSTPLLHASPPRLSSTPLLHASPPRLHASPLPHSTRLAPSLAHLPSPRWPKEPLCTMEDGLVLRLRGGGPKKDKKGKGAKGGKGGKGDKGKKGKGKGKEEGKAPLGDGEKMSEEQLKETIVHLRSELEHEREERNYFQLERDKINTFWEITKKELEDRKAELRNKDREMEELEERHQVEIKVYKQKVKHLLYEHQNNVAQLKEAGEMALKLQQEEHRQQEAESKRDKRSLKLELKELELAHEDAIRELKQENDKNVTKLRQQYEREVKELQQKYEKKMKMLRDELELRRKAEILEIEERKNNHINELMKKHEKAFGEIKNYYNDITHNNLDLIRSLKEEVAEMKKKEINSEKVKFEIAQENKKLSEPLTRALKEVEKLRHELANYQKDKMSLQNAKSRLHVLETQLRDLTWEHEVLEQRFHHVEKERDELFEKFESTIYDVQQKSGFKNILLEKKLQGINETLEKKESQLSEVIHAANLDPNMLGAVSRKLDDVLDAKNGAIKELQYELARITKAHNDVIRVYESKLTEFGIPVEELGFRPLVTATGTGPAGLVVA</sequence>
<keyword evidence="4" id="KW-0963">Cytoplasm</keyword>
<dbReference type="GO" id="GO:0005874">
    <property type="term" value="C:microtubule"/>
    <property type="evidence" value="ECO:0007669"/>
    <property type="project" value="UniProtKB-KW"/>
</dbReference>
<dbReference type="Pfam" id="PF13851">
    <property type="entry name" value="GAS"/>
    <property type="match status" value="1"/>
</dbReference>
<keyword evidence="9" id="KW-0206">Cytoskeleton</keyword>
<accession>A0AB34ICU0</accession>
<organism evidence="14 15">
    <name type="scientific">Prymnesium parvum</name>
    <name type="common">Toxic golden alga</name>
    <dbReference type="NCBI Taxonomy" id="97485"/>
    <lineage>
        <taxon>Eukaryota</taxon>
        <taxon>Haptista</taxon>
        <taxon>Haptophyta</taxon>
        <taxon>Prymnesiophyceae</taxon>
        <taxon>Prymnesiales</taxon>
        <taxon>Prymnesiaceae</taxon>
        <taxon>Prymnesium</taxon>
    </lineage>
</organism>
<evidence type="ECO:0000313" key="14">
    <source>
        <dbReference type="EMBL" id="KAL1495689.1"/>
    </source>
</evidence>
<keyword evidence="6" id="KW-0282">Flagellum</keyword>
<evidence type="ECO:0000256" key="9">
    <source>
        <dbReference type="ARBA" id="ARBA00023212"/>
    </source>
</evidence>
<evidence type="ECO:0000256" key="12">
    <source>
        <dbReference type="SAM" id="MobiDB-lite"/>
    </source>
</evidence>
<feature type="compositionally biased region" description="Basic and acidic residues" evidence="12">
    <location>
        <begin position="109"/>
        <end position="137"/>
    </location>
</feature>
<dbReference type="PANTHER" id="PTHR31543:SF0">
    <property type="entry name" value="DYNEIN REGULATORY COMPLEX SUBUNIT 4"/>
    <property type="match status" value="1"/>
</dbReference>
<evidence type="ECO:0000256" key="5">
    <source>
        <dbReference type="ARBA" id="ARBA00022701"/>
    </source>
</evidence>
<dbReference type="GO" id="GO:0031514">
    <property type="term" value="C:motile cilium"/>
    <property type="evidence" value="ECO:0007669"/>
    <property type="project" value="UniProtKB-SubCell"/>
</dbReference>
<feature type="domain" description="Growth arrest-specific protein 8" evidence="13">
    <location>
        <begin position="330"/>
        <end position="529"/>
    </location>
</feature>
<evidence type="ECO:0000256" key="3">
    <source>
        <dbReference type="ARBA" id="ARBA00009859"/>
    </source>
</evidence>
<reference evidence="14 15" key="1">
    <citation type="journal article" date="2024" name="Science">
        <title>Giant polyketide synthase enzymes in the biosynthesis of giant marine polyether toxins.</title>
        <authorList>
            <person name="Fallon T.R."/>
            <person name="Shende V.V."/>
            <person name="Wierzbicki I.H."/>
            <person name="Pendleton A.L."/>
            <person name="Watervoot N.F."/>
            <person name="Auber R.P."/>
            <person name="Gonzalez D.J."/>
            <person name="Wisecaver J.H."/>
            <person name="Moore B.S."/>
        </authorList>
    </citation>
    <scope>NUCLEOTIDE SEQUENCE [LARGE SCALE GENOMIC DNA]</scope>
    <source>
        <strain evidence="14 15">12B1</strain>
    </source>
</reference>
<proteinExistence type="inferred from homology"/>
<feature type="coiled-coil region" evidence="11">
    <location>
        <begin position="244"/>
        <end position="493"/>
    </location>
</feature>
<keyword evidence="8" id="KW-0969">Cilium</keyword>
<dbReference type="GO" id="GO:0048870">
    <property type="term" value="P:cell motility"/>
    <property type="evidence" value="ECO:0007669"/>
    <property type="project" value="InterPro"/>
</dbReference>